<dbReference type="InterPro" id="IPR037359">
    <property type="entry name" value="NST/OST"/>
</dbReference>
<evidence type="ECO:0000256" key="2">
    <source>
        <dbReference type="ARBA" id="ARBA00023180"/>
    </source>
</evidence>
<keyword evidence="5" id="KW-1185">Reference proteome</keyword>
<comment type="caution">
    <text evidence="4">The sequence shown here is derived from an EMBL/GenBank/DDBJ whole genome shotgun (WGS) entry which is preliminary data.</text>
</comment>
<evidence type="ECO:0000256" key="1">
    <source>
        <dbReference type="ARBA" id="ARBA00022679"/>
    </source>
</evidence>
<dbReference type="PANTHER" id="PTHR10605:SF56">
    <property type="entry name" value="BIFUNCTIONAL HEPARAN SULFATE N-DEACETYLASE_N-SULFOTRANSFERASE"/>
    <property type="match status" value="1"/>
</dbReference>
<keyword evidence="1" id="KW-0808">Transferase</keyword>
<name>A0ABQ1PI47_9GAMM</name>
<evidence type="ECO:0000259" key="3">
    <source>
        <dbReference type="Pfam" id="PF00685"/>
    </source>
</evidence>
<gene>
    <name evidence="4" type="ORF">GCM10007418_15860</name>
</gene>
<dbReference type="InterPro" id="IPR027417">
    <property type="entry name" value="P-loop_NTPase"/>
</dbReference>
<dbReference type="Gene3D" id="3.40.50.300">
    <property type="entry name" value="P-loop containing nucleotide triphosphate hydrolases"/>
    <property type="match status" value="1"/>
</dbReference>
<evidence type="ECO:0000313" key="4">
    <source>
        <dbReference type="EMBL" id="GGC97265.1"/>
    </source>
</evidence>
<dbReference type="InterPro" id="IPR000863">
    <property type="entry name" value="Sulfotransferase_dom"/>
</dbReference>
<dbReference type="PANTHER" id="PTHR10605">
    <property type="entry name" value="HEPARAN SULFATE SULFOTRANSFERASE"/>
    <property type="match status" value="1"/>
</dbReference>
<keyword evidence="2" id="KW-0325">Glycoprotein</keyword>
<dbReference type="SUPFAM" id="SSF52540">
    <property type="entry name" value="P-loop containing nucleoside triphosphate hydrolases"/>
    <property type="match status" value="1"/>
</dbReference>
<organism evidence="4 5">
    <name type="scientific">Halopseudomonas salina</name>
    <dbReference type="NCBI Taxonomy" id="1323744"/>
    <lineage>
        <taxon>Bacteria</taxon>
        <taxon>Pseudomonadati</taxon>
        <taxon>Pseudomonadota</taxon>
        <taxon>Gammaproteobacteria</taxon>
        <taxon>Pseudomonadales</taxon>
        <taxon>Pseudomonadaceae</taxon>
        <taxon>Halopseudomonas</taxon>
    </lineage>
</organism>
<protein>
    <submittedName>
        <fullName evidence="4">Sulfotransferase</fullName>
    </submittedName>
</protein>
<reference evidence="5" key="1">
    <citation type="journal article" date="2019" name="Int. J. Syst. Evol. Microbiol.">
        <title>The Global Catalogue of Microorganisms (GCM) 10K type strain sequencing project: providing services to taxonomists for standard genome sequencing and annotation.</title>
        <authorList>
            <consortium name="The Broad Institute Genomics Platform"/>
            <consortium name="The Broad Institute Genome Sequencing Center for Infectious Disease"/>
            <person name="Wu L."/>
            <person name="Ma J."/>
        </authorList>
    </citation>
    <scope>NUCLEOTIDE SEQUENCE [LARGE SCALE GENOMIC DNA]</scope>
    <source>
        <strain evidence="5">CGMCC 1.12482</strain>
    </source>
</reference>
<dbReference type="EMBL" id="BMFF01000003">
    <property type="protein sequence ID" value="GGC97265.1"/>
    <property type="molecule type" value="Genomic_DNA"/>
</dbReference>
<dbReference type="RefSeq" id="WP_150278556.1">
    <property type="nucleotide sequence ID" value="NZ_BMFF01000003.1"/>
</dbReference>
<feature type="domain" description="Sulfotransferase" evidence="3">
    <location>
        <begin position="3"/>
        <end position="190"/>
    </location>
</feature>
<evidence type="ECO:0000313" key="5">
    <source>
        <dbReference type="Proteomes" id="UP000638188"/>
    </source>
</evidence>
<dbReference type="Pfam" id="PF00685">
    <property type="entry name" value="Sulfotransfer_1"/>
    <property type="match status" value="1"/>
</dbReference>
<dbReference type="Proteomes" id="UP000638188">
    <property type="component" value="Unassembled WGS sequence"/>
</dbReference>
<accession>A0ABQ1PI47</accession>
<proteinExistence type="predicted"/>
<sequence>MIDFLVIGSMKSGTTTLHSDLATIDGIYSPANKEPMIFNSDKIMSKSGKRQYEQLFGGAAPNDLKGEFSTTYTMLPKFPGVVNRVLSVIGPELKIIYLVRDPIERARSHIYHDLLAGRVKGNINDLANAETRFCDVSKYHFQLTPWIEAFGYENIKVIQFEKYINSRLETTLDIASFLGLKSPNISIDTNTKLNVSSEKLVPISWVGAIVSNRDWYKNLVKPLLPVQVRSQLKSLLARKSKIDPGTFSSNTETKIFEQIHDDIERFRLEWDIDISLWQTYSRLLSK</sequence>